<dbReference type="OrthoDB" id="4332887at2"/>
<evidence type="ECO:0000256" key="1">
    <source>
        <dbReference type="SAM" id="MobiDB-lite"/>
    </source>
</evidence>
<dbReference type="Pfam" id="PF04545">
    <property type="entry name" value="Sigma70_r4"/>
    <property type="match status" value="1"/>
</dbReference>
<dbReference type="Gene3D" id="1.10.10.10">
    <property type="entry name" value="Winged helix-like DNA-binding domain superfamily/Winged helix DNA-binding domain"/>
    <property type="match status" value="1"/>
</dbReference>
<dbReference type="Proteomes" id="UP000094094">
    <property type="component" value="Chromosome"/>
</dbReference>
<dbReference type="KEGG" id="slc:SL103_30910"/>
<dbReference type="InterPro" id="IPR007630">
    <property type="entry name" value="RNA_pol_sigma70_r4"/>
</dbReference>
<evidence type="ECO:0000313" key="3">
    <source>
        <dbReference type="EMBL" id="AOP50077.1"/>
    </source>
</evidence>
<gene>
    <name evidence="3" type="ORF">SL103_30910</name>
</gene>
<feature type="compositionally biased region" description="Gly residues" evidence="1">
    <location>
        <begin position="160"/>
        <end position="169"/>
    </location>
</feature>
<dbReference type="GO" id="GO:0003700">
    <property type="term" value="F:DNA-binding transcription factor activity"/>
    <property type="evidence" value="ECO:0007669"/>
    <property type="project" value="InterPro"/>
</dbReference>
<dbReference type="InterPro" id="IPR013324">
    <property type="entry name" value="RNA_pol_sigma_r3/r4-like"/>
</dbReference>
<accession>A0A1D7VTK6</accession>
<name>A0A1D7VTK6_9ACTN</name>
<evidence type="ECO:0000259" key="2">
    <source>
        <dbReference type="Pfam" id="PF04545"/>
    </source>
</evidence>
<feature type="domain" description="RNA polymerase sigma-70 region 4" evidence="2">
    <location>
        <begin position="99"/>
        <end position="143"/>
    </location>
</feature>
<dbReference type="AlphaFoldDB" id="A0A1D7VTK6"/>
<protein>
    <submittedName>
        <fullName evidence="3">RNA polymerase subunit sigma-70</fullName>
    </submittedName>
</protein>
<feature type="region of interest" description="Disordered" evidence="1">
    <location>
        <begin position="145"/>
        <end position="182"/>
    </location>
</feature>
<dbReference type="GO" id="GO:0006352">
    <property type="term" value="P:DNA-templated transcription initiation"/>
    <property type="evidence" value="ECO:0007669"/>
    <property type="project" value="InterPro"/>
</dbReference>
<dbReference type="SUPFAM" id="SSF88659">
    <property type="entry name" value="Sigma3 and sigma4 domains of RNA polymerase sigma factors"/>
    <property type="match status" value="1"/>
</dbReference>
<keyword evidence="4" id="KW-1185">Reference proteome</keyword>
<organism evidence="3 4">
    <name type="scientific">Streptomyces lydicus</name>
    <dbReference type="NCBI Taxonomy" id="47763"/>
    <lineage>
        <taxon>Bacteria</taxon>
        <taxon>Bacillati</taxon>
        <taxon>Actinomycetota</taxon>
        <taxon>Actinomycetes</taxon>
        <taxon>Kitasatosporales</taxon>
        <taxon>Streptomycetaceae</taxon>
        <taxon>Streptomyces</taxon>
    </lineage>
</organism>
<dbReference type="RefSeq" id="WP_069572255.1">
    <property type="nucleotide sequence ID" value="NZ_CP017157.1"/>
</dbReference>
<reference evidence="3 4" key="1">
    <citation type="submission" date="2016-09" db="EMBL/GenBank/DDBJ databases">
        <title>Complete genome sequencing of Streptomyces lydicus 103 and metabolic pathways analysis of antibiotic biosynthesis.</title>
        <authorList>
            <person name="Jia N."/>
            <person name="Ding M.-Z."/>
            <person name="Gao F."/>
            <person name="Yuan Y.-J."/>
        </authorList>
    </citation>
    <scope>NUCLEOTIDE SEQUENCE [LARGE SCALE GENOMIC DNA]</scope>
    <source>
        <strain evidence="3 4">103</strain>
    </source>
</reference>
<sequence length="182" mass="19734">MRERRPARQRRQDREFESFVAGTAGRLLHAAALLTGEPASRPAPAAEELLTYALARTYAVWHRLRGEDPYARVREEMAARFARTARRHRGPRGGLTGPLSPQERLVLVLRLHEGEAEEQTAAQLGLPAERVHALCLRALAELRSHHPEPAPAGGPDAGRRGAGGPGAGGPDRPDPRPQPAAS</sequence>
<dbReference type="EMBL" id="CP017157">
    <property type="protein sequence ID" value="AOP50077.1"/>
    <property type="molecule type" value="Genomic_DNA"/>
</dbReference>
<dbReference type="InterPro" id="IPR036388">
    <property type="entry name" value="WH-like_DNA-bd_sf"/>
</dbReference>
<evidence type="ECO:0000313" key="4">
    <source>
        <dbReference type="Proteomes" id="UP000094094"/>
    </source>
</evidence>
<proteinExistence type="predicted"/>